<comment type="caution">
    <text evidence="1">The sequence shown here is derived from an EMBL/GenBank/DDBJ whole genome shotgun (WGS) entry which is preliminary data.</text>
</comment>
<proteinExistence type="predicted"/>
<accession>A0A317Q086</accession>
<keyword evidence="2" id="KW-1185">Reference proteome</keyword>
<dbReference type="RefSeq" id="WP_110025661.1">
    <property type="nucleotide sequence ID" value="NZ_QGTS01000005.1"/>
</dbReference>
<organism evidence="1 2">
    <name type="scientific">Mangrovibacter plantisponsor</name>
    <dbReference type="NCBI Taxonomy" id="451513"/>
    <lineage>
        <taxon>Bacteria</taxon>
        <taxon>Pseudomonadati</taxon>
        <taxon>Pseudomonadota</taxon>
        <taxon>Gammaproteobacteria</taxon>
        <taxon>Enterobacterales</taxon>
        <taxon>Enterobacteriaceae</taxon>
        <taxon>Mangrovibacter</taxon>
    </lineage>
</organism>
<gene>
    <name evidence="1" type="ORF">DES37_105179</name>
</gene>
<dbReference type="EMBL" id="QGTS01000005">
    <property type="protein sequence ID" value="PWW09525.1"/>
    <property type="molecule type" value="Genomic_DNA"/>
</dbReference>
<evidence type="ECO:0000313" key="1">
    <source>
        <dbReference type="EMBL" id="PWW09525.1"/>
    </source>
</evidence>
<protein>
    <submittedName>
        <fullName evidence="1">Uncharacterized protein</fullName>
    </submittedName>
</protein>
<dbReference type="Proteomes" id="UP000246744">
    <property type="component" value="Unassembled WGS sequence"/>
</dbReference>
<evidence type="ECO:0000313" key="2">
    <source>
        <dbReference type="Proteomes" id="UP000246744"/>
    </source>
</evidence>
<sequence>MNKAGFILLGVIILGWRVNASIEQARIDTLLETEDSLVMVCSALGEGVWLADSLPQNETVAVREAAARQANIMTHIALGTCQGRAEDEFSRCQSSGCGW</sequence>
<name>A0A317Q086_9ENTR</name>
<dbReference type="AlphaFoldDB" id="A0A317Q086"/>
<reference evidence="1 2" key="1">
    <citation type="submission" date="2018-05" db="EMBL/GenBank/DDBJ databases">
        <title>Genomic Encyclopedia of Type Strains, Phase IV (KMG-IV): sequencing the most valuable type-strain genomes for metagenomic binning, comparative biology and taxonomic classification.</title>
        <authorList>
            <person name="Goeker M."/>
        </authorList>
    </citation>
    <scope>NUCLEOTIDE SEQUENCE [LARGE SCALE GENOMIC DNA]</scope>
    <source>
        <strain evidence="1 2">DSM 19579</strain>
    </source>
</reference>